<name>A0ACC0V2C5_9HYPO</name>
<sequence>MSRRLVNRSSAAASSPRPSSRPSNQAQLPPYEEPRHPFSQSALEKLGDLSRDNGTNAFSNQIKETLRNLGHAVYDMHLRLEKQRQRLEYVQTRREQRREERSAEEEKLHRHVGELEAQVAEMTATAEDMVRGAIDMRVELEDDGAVLRELYTEAATQQMPQHQPTADEPPPPVPSTLLRYKEKKEEKKAAWESLSAYERYALDNEYAAFKKLWHEARAGDDGPPLPDASRWFNEDGAPIMDLGEDDGDDDADLVLQREHLSLKCPLTFTEFIEPYSNKKCKHTFEKEAILDYLRGGQVKQCPQTGGCPATFTSGNFNEDFFLDHAMLRRVQRAQQAEKEQAEVGTDDSEQEEEQDISVMVQGQRRVGKPKAEK</sequence>
<organism evidence="1 2">
    <name type="scientific">Trichothecium roseum</name>
    <dbReference type="NCBI Taxonomy" id="47278"/>
    <lineage>
        <taxon>Eukaryota</taxon>
        <taxon>Fungi</taxon>
        <taxon>Dikarya</taxon>
        <taxon>Ascomycota</taxon>
        <taxon>Pezizomycotina</taxon>
        <taxon>Sordariomycetes</taxon>
        <taxon>Hypocreomycetidae</taxon>
        <taxon>Hypocreales</taxon>
        <taxon>Hypocreales incertae sedis</taxon>
        <taxon>Trichothecium</taxon>
    </lineage>
</organism>
<keyword evidence="2" id="KW-1185">Reference proteome</keyword>
<gene>
    <name evidence="1" type="ORF">N3K66_004840</name>
</gene>
<dbReference type="EMBL" id="CM047943">
    <property type="protein sequence ID" value="KAI9900578.1"/>
    <property type="molecule type" value="Genomic_DNA"/>
</dbReference>
<proteinExistence type="predicted"/>
<accession>A0ACC0V2C5</accession>
<reference evidence="1" key="1">
    <citation type="submission" date="2022-10" db="EMBL/GenBank/DDBJ databases">
        <title>Complete Genome of Trichothecium roseum strain YXFP-22015, a Plant Pathogen Isolated from Citrus.</title>
        <authorList>
            <person name="Wang Y."/>
            <person name="Zhu L."/>
        </authorList>
    </citation>
    <scope>NUCLEOTIDE SEQUENCE</scope>
    <source>
        <strain evidence="1">YXFP-22015</strain>
    </source>
</reference>
<dbReference type="Proteomes" id="UP001163324">
    <property type="component" value="Chromosome 4"/>
</dbReference>
<comment type="caution">
    <text evidence="1">The sequence shown here is derived from an EMBL/GenBank/DDBJ whole genome shotgun (WGS) entry which is preliminary data.</text>
</comment>
<evidence type="ECO:0000313" key="2">
    <source>
        <dbReference type="Proteomes" id="UP001163324"/>
    </source>
</evidence>
<evidence type="ECO:0000313" key="1">
    <source>
        <dbReference type="EMBL" id="KAI9900578.1"/>
    </source>
</evidence>
<protein>
    <submittedName>
        <fullName evidence="1">Uncharacterized protein</fullName>
    </submittedName>
</protein>